<dbReference type="EMBL" id="JBBGAZ010000001">
    <property type="protein sequence ID" value="MEJ5217586.1"/>
    <property type="molecule type" value="Genomic_DNA"/>
</dbReference>
<keyword evidence="3" id="KW-1185">Reference proteome</keyword>
<comment type="caution">
    <text evidence="2">The sequence shown here is derived from an EMBL/GenBank/DDBJ whole genome shotgun (WGS) entry which is preliminary data.</text>
</comment>
<accession>A0ABU8QDV6</accession>
<evidence type="ECO:0000256" key="1">
    <source>
        <dbReference type="SAM" id="Phobius"/>
    </source>
</evidence>
<dbReference type="RefSeq" id="WP_339402563.1">
    <property type="nucleotide sequence ID" value="NZ_JBBGAZ010000001.1"/>
</dbReference>
<keyword evidence="1" id="KW-0812">Transmembrane</keyword>
<gene>
    <name evidence="2" type="ORF">WG622_05000</name>
</gene>
<evidence type="ECO:0000313" key="2">
    <source>
        <dbReference type="EMBL" id="MEJ5217586.1"/>
    </source>
</evidence>
<keyword evidence="1" id="KW-0472">Membrane</keyword>
<keyword evidence="1" id="KW-1133">Transmembrane helix</keyword>
<dbReference type="Proteomes" id="UP001368270">
    <property type="component" value="Unassembled WGS sequence"/>
</dbReference>
<protein>
    <submittedName>
        <fullName evidence="2">DoxX family protein</fullName>
    </submittedName>
</protein>
<evidence type="ECO:0000313" key="3">
    <source>
        <dbReference type="Proteomes" id="UP001368270"/>
    </source>
</evidence>
<feature type="transmembrane region" description="Helical" evidence="1">
    <location>
        <begin position="23"/>
        <end position="42"/>
    </location>
</feature>
<reference evidence="2 3" key="1">
    <citation type="submission" date="2024-03" db="EMBL/GenBank/DDBJ databases">
        <title>Cognatishimia coralii sp. nov., a marine bacterium isolated from coral surrounding seawater.</title>
        <authorList>
            <person name="Liu X."/>
            <person name="Liu S."/>
            <person name="Sun H."/>
            <person name="Zhang Y."/>
        </authorList>
    </citation>
    <scope>NUCLEOTIDE SEQUENCE [LARGE SCALE GENOMIC DNA]</scope>
    <source>
        <strain evidence="2 3">D5M38</strain>
    </source>
</reference>
<feature type="transmembrane region" description="Helical" evidence="1">
    <location>
        <begin position="160"/>
        <end position="183"/>
    </location>
</feature>
<organism evidence="2 3">
    <name type="scientific">Cognatishimia coralii</name>
    <dbReference type="NCBI Taxonomy" id="3083254"/>
    <lineage>
        <taxon>Bacteria</taxon>
        <taxon>Pseudomonadati</taxon>
        <taxon>Pseudomonadota</taxon>
        <taxon>Alphaproteobacteria</taxon>
        <taxon>Rhodobacterales</taxon>
        <taxon>Paracoccaceae</taxon>
        <taxon>Cognatishimia</taxon>
    </lineage>
</organism>
<sequence>MINQLMSLYKSIFSGVERLAEPWLLPTLSRFVFAAVLFYYFYQSGVSKVDFGNGIFGFLKPTDGGFVQIFPKAAEAVFYDITQASFFQKLVIVGGGWAEILLPIMVVIGLLTRLAGVGMIGFVVVQSLTDLYGHGGIAHKETLGVWFDQFSNSAILDQRAFWMLLFVVLIVRGAGPISVDALLGLNKKPVAA</sequence>
<name>A0ABU8QDV6_9RHOB</name>
<feature type="transmembrane region" description="Helical" evidence="1">
    <location>
        <begin position="100"/>
        <end position="125"/>
    </location>
</feature>
<proteinExistence type="predicted"/>